<comment type="caution">
    <text evidence="7">The sequence shown here is derived from an EMBL/GenBank/DDBJ whole genome shotgun (WGS) entry which is preliminary data.</text>
</comment>
<comment type="catalytic activity">
    <reaction evidence="1 5">
        <text>uridine(55) in tRNA = pseudouridine(55) in tRNA</text>
        <dbReference type="Rhea" id="RHEA:42532"/>
        <dbReference type="Rhea" id="RHEA-COMP:10101"/>
        <dbReference type="Rhea" id="RHEA-COMP:10102"/>
        <dbReference type="ChEBI" id="CHEBI:65314"/>
        <dbReference type="ChEBI" id="CHEBI:65315"/>
        <dbReference type="EC" id="5.4.99.25"/>
    </reaction>
</comment>
<dbReference type="PANTHER" id="PTHR13767">
    <property type="entry name" value="TRNA-PSEUDOURIDINE SYNTHASE"/>
    <property type="match status" value="1"/>
</dbReference>
<dbReference type="HAMAP" id="MF_01080">
    <property type="entry name" value="TruB_bact"/>
    <property type="match status" value="1"/>
</dbReference>
<proteinExistence type="inferred from homology"/>
<sequence>MNGFLIVDKPSGFTSNDIIIGIKKKLGLKKEKLGHTGTLDKFATGILLLLVGKFTKLSSVFNTFPKSYTAKIRLGLETDTLDPSGEVVSEEPVPSRESFTNAIKNFIGEILQTPPVYSAVKINGKRASDRHRNGEAFVIPSRKINIYSMELLTWNPPYAEVKVLCSSGTYIRALARDIAKSAHSCSYVEELRRESIGPITIDTAVSFDSIQKDNILDINSFLEIYPDIFKKCYIKEDNRYKIKNGMIKIEMLETPHIKDGVYAIFSRDEELLSFVDYKDDRFLFLCNM</sequence>
<comment type="function">
    <text evidence="5">Responsible for synthesis of pseudouridine from uracil-55 in the psi GC loop of transfer RNAs.</text>
</comment>
<evidence type="ECO:0000256" key="5">
    <source>
        <dbReference type="HAMAP-Rule" id="MF_01080"/>
    </source>
</evidence>
<name>A0ABU9UAW5_9SPIR</name>
<evidence type="ECO:0000256" key="3">
    <source>
        <dbReference type="ARBA" id="ARBA00022694"/>
    </source>
</evidence>
<dbReference type="InterPro" id="IPR014780">
    <property type="entry name" value="tRNA_psdUridine_synth_TruB"/>
</dbReference>
<keyword evidence="3 5" id="KW-0819">tRNA processing</keyword>
<keyword evidence="8" id="KW-1185">Reference proteome</keyword>
<feature type="active site" description="Nucleophile" evidence="5">
    <location>
        <position position="40"/>
    </location>
</feature>
<dbReference type="Proteomes" id="UP001466331">
    <property type="component" value="Unassembled WGS sequence"/>
</dbReference>
<dbReference type="NCBIfam" id="TIGR00431">
    <property type="entry name" value="TruB"/>
    <property type="match status" value="1"/>
</dbReference>
<dbReference type="PANTHER" id="PTHR13767:SF2">
    <property type="entry name" value="PSEUDOURIDYLATE SYNTHASE TRUB1"/>
    <property type="match status" value="1"/>
</dbReference>
<dbReference type="InterPro" id="IPR020103">
    <property type="entry name" value="PsdUridine_synth_cat_dom_sf"/>
</dbReference>
<organism evidence="7 8">
    <name type="scientific">Rarispira pelagica</name>
    <dbReference type="NCBI Taxonomy" id="3141764"/>
    <lineage>
        <taxon>Bacteria</taxon>
        <taxon>Pseudomonadati</taxon>
        <taxon>Spirochaetota</taxon>
        <taxon>Spirochaetia</taxon>
        <taxon>Winmispirales</taxon>
        <taxon>Winmispiraceae</taxon>
        <taxon>Rarispira</taxon>
    </lineage>
</organism>
<evidence type="ECO:0000313" key="8">
    <source>
        <dbReference type="Proteomes" id="UP001466331"/>
    </source>
</evidence>
<keyword evidence="4 5" id="KW-0413">Isomerase</keyword>
<evidence type="ECO:0000259" key="6">
    <source>
        <dbReference type="Pfam" id="PF01509"/>
    </source>
</evidence>
<comment type="similarity">
    <text evidence="2 5">Belongs to the pseudouridine synthase TruB family. Type 1 subfamily.</text>
</comment>
<gene>
    <name evidence="5 7" type="primary">truB</name>
    <name evidence="7" type="ORF">WKV44_04560</name>
</gene>
<evidence type="ECO:0000313" key="7">
    <source>
        <dbReference type="EMBL" id="MEM5947811.1"/>
    </source>
</evidence>
<evidence type="ECO:0000256" key="2">
    <source>
        <dbReference type="ARBA" id="ARBA00005642"/>
    </source>
</evidence>
<accession>A0ABU9UAW5</accession>
<protein>
    <recommendedName>
        <fullName evidence="5">tRNA pseudouridine synthase B</fullName>
        <ecNumber evidence="5">5.4.99.25</ecNumber>
    </recommendedName>
    <alternativeName>
        <fullName evidence="5">tRNA pseudouridine(55) synthase</fullName>
        <shortName evidence="5">Psi55 synthase</shortName>
    </alternativeName>
    <alternativeName>
        <fullName evidence="5">tRNA pseudouridylate synthase</fullName>
    </alternativeName>
    <alternativeName>
        <fullName evidence="5">tRNA-uridine isomerase</fullName>
    </alternativeName>
</protein>
<dbReference type="EMBL" id="JBCHKQ010000002">
    <property type="protein sequence ID" value="MEM5947811.1"/>
    <property type="molecule type" value="Genomic_DNA"/>
</dbReference>
<feature type="domain" description="Pseudouridine synthase II N-terminal" evidence="6">
    <location>
        <begin position="28"/>
        <end position="171"/>
    </location>
</feature>
<dbReference type="RefSeq" id="WP_420069261.1">
    <property type="nucleotide sequence ID" value="NZ_JBCHKQ010000002.1"/>
</dbReference>
<evidence type="ECO:0000256" key="4">
    <source>
        <dbReference type="ARBA" id="ARBA00023235"/>
    </source>
</evidence>
<reference evidence="7 8" key="1">
    <citation type="submission" date="2024-03" db="EMBL/GenBank/DDBJ databases">
        <title>Ignisphaera cupida sp. nov., a hyperthermophilic hydrolytic archaeon from a hot spring of Kamchatka, and proposal of Ignisphaeraceae fam. nov.</title>
        <authorList>
            <person name="Podosokorskaya O.A."/>
            <person name="Elcheninov A.G."/>
            <person name="Maltseva A.I."/>
            <person name="Zayulina K.S."/>
            <person name="Novikov A."/>
            <person name="Merkel A.Y."/>
        </authorList>
    </citation>
    <scope>NUCLEOTIDE SEQUENCE [LARGE SCALE GENOMIC DNA]</scope>
    <source>
        <strain evidence="7 8">38H-sp</strain>
    </source>
</reference>
<dbReference type="EC" id="5.4.99.25" evidence="5"/>
<dbReference type="Pfam" id="PF01509">
    <property type="entry name" value="TruB_N"/>
    <property type="match status" value="1"/>
</dbReference>
<evidence type="ECO:0000256" key="1">
    <source>
        <dbReference type="ARBA" id="ARBA00000385"/>
    </source>
</evidence>
<dbReference type="SUPFAM" id="SSF55120">
    <property type="entry name" value="Pseudouridine synthase"/>
    <property type="match status" value="1"/>
</dbReference>
<dbReference type="InterPro" id="IPR002501">
    <property type="entry name" value="PsdUridine_synth_N"/>
</dbReference>
<dbReference type="Gene3D" id="3.30.2350.10">
    <property type="entry name" value="Pseudouridine synthase"/>
    <property type="match status" value="1"/>
</dbReference>
<dbReference type="GO" id="GO:0160148">
    <property type="term" value="F:tRNA pseudouridine(55) synthase activity"/>
    <property type="evidence" value="ECO:0007669"/>
    <property type="project" value="UniProtKB-EC"/>
</dbReference>